<protein>
    <submittedName>
        <fullName evidence="1">Uncharacterized protein</fullName>
    </submittedName>
</protein>
<dbReference type="Pfam" id="PF01381">
    <property type="entry name" value="HTH_3"/>
    <property type="match status" value="1"/>
</dbReference>
<dbReference type="EMBL" id="MAUJ01000001">
    <property type="protein sequence ID" value="OCQ23403.1"/>
    <property type="molecule type" value="Genomic_DNA"/>
</dbReference>
<dbReference type="SMART" id="SM00530">
    <property type="entry name" value="HTH_XRE"/>
    <property type="match status" value="1"/>
</dbReference>
<comment type="caution">
    <text evidence="1">The sequence shown here is derived from an EMBL/GenBank/DDBJ whole genome shotgun (WGS) entry which is preliminary data.</text>
</comment>
<name>A0A1C0TVQ5_9GAMM</name>
<gene>
    <name evidence="1" type="ORF">A7985_05540</name>
</gene>
<reference evidence="2" key="1">
    <citation type="submission" date="2016-07" db="EMBL/GenBank/DDBJ databases">
        <authorList>
            <person name="Florea S."/>
            <person name="Webb J.S."/>
            <person name="Jaromczyk J."/>
            <person name="Schardl C.L."/>
        </authorList>
    </citation>
    <scope>NUCLEOTIDE SEQUENCE [LARGE SCALE GENOMIC DNA]</scope>
    <source>
        <strain evidence="2">IPB1</strain>
    </source>
</reference>
<evidence type="ECO:0000313" key="2">
    <source>
        <dbReference type="Proteomes" id="UP000093366"/>
    </source>
</evidence>
<dbReference type="GeneID" id="57361682"/>
<dbReference type="InterPro" id="IPR010982">
    <property type="entry name" value="Lambda_DNA-bd_dom_sf"/>
</dbReference>
<dbReference type="Gene3D" id="1.10.260.40">
    <property type="entry name" value="lambda repressor-like DNA-binding domains"/>
    <property type="match status" value="1"/>
</dbReference>
<dbReference type="CDD" id="cd00093">
    <property type="entry name" value="HTH_XRE"/>
    <property type="match status" value="1"/>
</dbReference>
<dbReference type="PROSITE" id="PS50943">
    <property type="entry name" value="HTH_CROC1"/>
    <property type="match status" value="1"/>
</dbReference>
<dbReference type="AlphaFoldDB" id="A0A1C0TVQ5"/>
<dbReference type="OrthoDB" id="7859580at2"/>
<organism evidence="1 2">
    <name type="scientific">Pseudoalteromonas luteoviolacea</name>
    <dbReference type="NCBI Taxonomy" id="43657"/>
    <lineage>
        <taxon>Bacteria</taxon>
        <taxon>Pseudomonadati</taxon>
        <taxon>Pseudomonadota</taxon>
        <taxon>Gammaproteobacteria</taxon>
        <taxon>Alteromonadales</taxon>
        <taxon>Pseudoalteromonadaceae</taxon>
        <taxon>Pseudoalteromonas</taxon>
    </lineage>
</organism>
<evidence type="ECO:0000313" key="1">
    <source>
        <dbReference type="EMBL" id="OCQ23403.1"/>
    </source>
</evidence>
<proteinExistence type="predicted"/>
<accession>A0A1C0TVQ5</accession>
<dbReference type="RefSeq" id="WP_065789421.1">
    <property type="nucleotide sequence ID" value="NZ_MAUJ01000001.1"/>
</dbReference>
<dbReference type="GO" id="GO:0003677">
    <property type="term" value="F:DNA binding"/>
    <property type="evidence" value="ECO:0007669"/>
    <property type="project" value="InterPro"/>
</dbReference>
<sequence length="119" mass="13213">MLTKFGMAIRKIRIDRNMKLGDMAKGLGVTSAYLSAVENGKKKLTNDFVSKIADYLDLSFEDRCEIEDAATLSQQEFSINVKDEDSDLLRSTVGAFARRIESSDLSDEDAEAILEILKG</sequence>
<dbReference type="Proteomes" id="UP000093366">
    <property type="component" value="Unassembled WGS sequence"/>
</dbReference>
<dbReference type="SUPFAM" id="SSF47413">
    <property type="entry name" value="lambda repressor-like DNA-binding domains"/>
    <property type="match status" value="1"/>
</dbReference>
<dbReference type="InterPro" id="IPR001387">
    <property type="entry name" value="Cro/C1-type_HTH"/>
</dbReference>